<reference evidence="3 4" key="1">
    <citation type="submission" date="2017-11" db="EMBL/GenBank/DDBJ databases">
        <title>The genome sequence of Pantoea rodasii DSM 26611.</title>
        <authorList>
            <person name="Gao J."/>
            <person name="Mao X."/>
            <person name="Sun J."/>
        </authorList>
    </citation>
    <scope>NUCLEOTIDE SEQUENCE [LARGE SCALE GENOMIC DNA]</scope>
    <source>
        <strain evidence="3 4">DSM 26611</strain>
    </source>
</reference>
<dbReference type="GO" id="GO:0005576">
    <property type="term" value="C:extracellular region"/>
    <property type="evidence" value="ECO:0007669"/>
    <property type="project" value="UniProtKB-SubCell"/>
</dbReference>
<comment type="subcellular location">
    <subcellularLocation>
        <location evidence="1">Secreted</location>
    </subcellularLocation>
</comment>
<keyword evidence="4" id="KW-1185">Reference proteome</keyword>
<dbReference type="InterPro" id="IPR011042">
    <property type="entry name" value="6-blade_b-propeller_TolB-like"/>
</dbReference>
<comment type="caution">
    <text evidence="3">The sequence shown here is derived from an EMBL/GenBank/DDBJ whole genome shotgun (WGS) entry which is preliminary data.</text>
</comment>
<name>A0A2M9W9I1_9GAMM</name>
<dbReference type="EMBL" id="PIQI01000025">
    <property type="protein sequence ID" value="PJZ04138.1"/>
    <property type="molecule type" value="Genomic_DNA"/>
</dbReference>
<organism evidence="3 4">
    <name type="scientific">Pantoea rodasii</name>
    <dbReference type="NCBI Taxonomy" id="1076549"/>
    <lineage>
        <taxon>Bacteria</taxon>
        <taxon>Pseudomonadati</taxon>
        <taxon>Pseudomonadota</taxon>
        <taxon>Gammaproteobacteria</taxon>
        <taxon>Enterobacterales</taxon>
        <taxon>Erwiniaceae</taxon>
        <taxon>Pantoea</taxon>
    </lineage>
</organism>
<dbReference type="Pfam" id="PF03022">
    <property type="entry name" value="MRJP"/>
    <property type="match status" value="1"/>
</dbReference>
<dbReference type="Proteomes" id="UP000232062">
    <property type="component" value="Unassembled WGS sequence"/>
</dbReference>
<sequence>MTRTPLKNDGYLKPEIHYRRLRMQRRDFISGAIATLCVSRSAFAVAESVIKPELQRVATSPWLANGVAVTGGGTLFLNFPRFKGHLTSPSLARVTPTGLVPFPDNHWNKWQPGDEGTDSLVNVNACHHFGDKLVWAVDQGAPQGEKPARGAAKLVAFDIDSGKTMKVIRFDEAALPEGGAPNDLRIHGNSAYVTDSGLGGILIHDLDTGVTIRRLSGKPLLRKPENIAQKGYHGRILADEMGKRPAVHSDVIEVSPDGQWFYYATPTGPLYRIRTAFLKDTRLSDEALDRQIEKVADIPSIGGSAMDAAGNIYISNVEKRSVDQLQHDGTLKTLIKDDRLITPDALVISEGWIYVPAPQIEYLADNNQGKDDTHAPWSVYRFPFTPKIRAL</sequence>
<dbReference type="STRING" id="1076549.HA45_21330"/>
<dbReference type="AlphaFoldDB" id="A0A2M9W9I1"/>
<accession>A0A2M9W9I1</accession>
<keyword evidence="2" id="KW-0964">Secreted</keyword>
<dbReference type="PANTHER" id="PTHR10009:SF18">
    <property type="entry name" value="PROTEIN YELLOW-LIKE PROTEIN"/>
    <property type="match status" value="1"/>
</dbReference>
<dbReference type="InterPro" id="IPR017996">
    <property type="entry name" value="MRJP/yellow-related"/>
</dbReference>
<evidence type="ECO:0000313" key="4">
    <source>
        <dbReference type="Proteomes" id="UP000232062"/>
    </source>
</evidence>
<dbReference type="Gene3D" id="2.120.10.30">
    <property type="entry name" value="TolB, C-terminal domain"/>
    <property type="match status" value="1"/>
</dbReference>
<dbReference type="SUPFAM" id="SSF101898">
    <property type="entry name" value="NHL repeat"/>
    <property type="match status" value="1"/>
</dbReference>
<evidence type="ECO:0000313" key="3">
    <source>
        <dbReference type="EMBL" id="PJZ04138.1"/>
    </source>
</evidence>
<evidence type="ECO:0000256" key="2">
    <source>
        <dbReference type="ARBA" id="ARBA00022525"/>
    </source>
</evidence>
<proteinExistence type="predicted"/>
<protein>
    <submittedName>
        <fullName evidence="3">Bleomycin resistance protein</fullName>
    </submittedName>
</protein>
<evidence type="ECO:0000256" key="1">
    <source>
        <dbReference type="ARBA" id="ARBA00004613"/>
    </source>
</evidence>
<dbReference type="PANTHER" id="PTHR10009">
    <property type="entry name" value="PROTEIN YELLOW-RELATED"/>
    <property type="match status" value="1"/>
</dbReference>
<gene>
    <name evidence="3" type="ORF">PRCB_17855</name>
</gene>